<dbReference type="Proteomes" id="UP000324800">
    <property type="component" value="Unassembled WGS sequence"/>
</dbReference>
<reference evidence="1 2" key="1">
    <citation type="submission" date="2019-03" db="EMBL/GenBank/DDBJ databases">
        <title>Single cell metagenomics reveals metabolic interactions within the superorganism composed of flagellate Streblomastix strix and complex community of Bacteroidetes bacteria on its surface.</title>
        <authorList>
            <person name="Treitli S.C."/>
            <person name="Kolisko M."/>
            <person name="Husnik F."/>
            <person name="Keeling P."/>
            <person name="Hampl V."/>
        </authorList>
    </citation>
    <scope>NUCLEOTIDE SEQUENCE [LARGE SCALE GENOMIC DNA]</scope>
    <source>
        <strain evidence="1">ST1C</strain>
    </source>
</reference>
<protein>
    <submittedName>
        <fullName evidence="1">Uncharacterized protein</fullName>
    </submittedName>
</protein>
<dbReference type="OrthoDB" id="62528at2759"/>
<accession>A0A5J4VZV0</accession>
<dbReference type="EMBL" id="SNRW01004242">
    <property type="protein sequence ID" value="KAA6387769.1"/>
    <property type="molecule type" value="Genomic_DNA"/>
</dbReference>
<evidence type="ECO:0000313" key="2">
    <source>
        <dbReference type="Proteomes" id="UP000324800"/>
    </source>
</evidence>
<gene>
    <name evidence="1" type="ORF">EZS28_016707</name>
</gene>
<sequence>MYSFDTWSSFNVMKHNWGYLELISWKKYIQIASQMIDHTTNCRPKLTTTNLFKQYEISKKTEDNAEKIKEAQEIVQLHQEVRVAERALNPGMELIFDQLQRNFHQQFFQEGSGEGGLCCDAGRSGLGKRGTGVVLPTEPISLNNIMQDLLPFLSPPSPYAPKLSDKETQSVAGFCVGKLGESISAMGVTVAEIITLSI</sequence>
<organism evidence="1 2">
    <name type="scientific">Streblomastix strix</name>
    <dbReference type="NCBI Taxonomy" id="222440"/>
    <lineage>
        <taxon>Eukaryota</taxon>
        <taxon>Metamonada</taxon>
        <taxon>Preaxostyla</taxon>
        <taxon>Oxymonadida</taxon>
        <taxon>Streblomastigidae</taxon>
        <taxon>Streblomastix</taxon>
    </lineage>
</organism>
<dbReference type="AlphaFoldDB" id="A0A5J4VZV0"/>
<evidence type="ECO:0000313" key="1">
    <source>
        <dbReference type="EMBL" id="KAA6387769.1"/>
    </source>
</evidence>
<name>A0A5J4VZV0_9EUKA</name>
<proteinExistence type="predicted"/>
<comment type="caution">
    <text evidence="1">The sequence shown here is derived from an EMBL/GenBank/DDBJ whole genome shotgun (WGS) entry which is preliminary data.</text>
</comment>